<gene>
    <name evidence="3" type="ORF">E6C60_1672</name>
</gene>
<dbReference type="Proteomes" id="UP000300879">
    <property type="component" value="Chromosome"/>
</dbReference>
<sequence length="179" mass="20141">MYIKLQKIEFKEVKGDLGFYKSLGGFRMKKLLSFFTMVIMVFLLTTPVLASNDTNESNTQSVSSNQLELTNDPLASFNPDPKKWLEWFNSLPEEVQLTVNYRPPGFTNKSTTGINEIPISETQYSQSSTAAKEDSKKSTGLQLMETMVTGGYEHPYNPSAWASLTDKANCYAYMLNIST</sequence>
<keyword evidence="2" id="KW-0472">Membrane</keyword>
<organism evidence="3 4">
    <name type="scientific">Paenibacillus algicola</name>
    <dbReference type="NCBI Taxonomy" id="2565926"/>
    <lineage>
        <taxon>Bacteria</taxon>
        <taxon>Bacillati</taxon>
        <taxon>Bacillota</taxon>
        <taxon>Bacilli</taxon>
        <taxon>Bacillales</taxon>
        <taxon>Paenibacillaceae</taxon>
        <taxon>Paenibacillus</taxon>
    </lineage>
</organism>
<protein>
    <submittedName>
        <fullName evidence="3">Uncharacterized protein</fullName>
    </submittedName>
</protein>
<dbReference type="EMBL" id="CP040396">
    <property type="protein sequence ID" value="QCT02387.1"/>
    <property type="molecule type" value="Genomic_DNA"/>
</dbReference>
<feature type="region of interest" description="Disordered" evidence="1">
    <location>
        <begin position="53"/>
        <end position="72"/>
    </location>
</feature>
<dbReference type="KEGG" id="palo:E6C60_1672"/>
<evidence type="ECO:0000313" key="4">
    <source>
        <dbReference type="Proteomes" id="UP000300879"/>
    </source>
</evidence>
<evidence type="ECO:0000256" key="2">
    <source>
        <dbReference type="SAM" id="Phobius"/>
    </source>
</evidence>
<feature type="compositionally biased region" description="Polar residues" evidence="1">
    <location>
        <begin position="53"/>
        <end position="69"/>
    </location>
</feature>
<proteinExistence type="predicted"/>
<name>A0A4P8XIG1_9BACL</name>
<keyword evidence="2" id="KW-1133">Transmembrane helix</keyword>
<reference evidence="3 4" key="1">
    <citation type="submission" date="2019-05" db="EMBL/GenBank/DDBJ databases">
        <authorList>
            <person name="Chen C."/>
        </authorList>
    </citation>
    <scope>NUCLEOTIDE SEQUENCE [LARGE SCALE GENOMIC DNA]</scope>
    <source>
        <strain evidence="3 4">HB172198</strain>
    </source>
</reference>
<dbReference type="AlphaFoldDB" id="A0A4P8XIG1"/>
<evidence type="ECO:0000313" key="3">
    <source>
        <dbReference type="EMBL" id="QCT02387.1"/>
    </source>
</evidence>
<feature type="transmembrane region" description="Helical" evidence="2">
    <location>
        <begin position="31"/>
        <end position="50"/>
    </location>
</feature>
<evidence type="ECO:0000256" key="1">
    <source>
        <dbReference type="SAM" id="MobiDB-lite"/>
    </source>
</evidence>
<keyword evidence="2" id="KW-0812">Transmembrane</keyword>
<keyword evidence="4" id="KW-1185">Reference proteome</keyword>
<accession>A0A4P8XIG1</accession>